<dbReference type="InterPro" id="IPR043504">
    <property type="entry name" value="Peptidase_S1_PA_chymotrypsin"/>
</dbReference>
<dbReference type="EMBL" id="QAYC01000014">
    <property type="protein sequence ID" value="PTW45285.1"/>
    <property type="molecule type" value="Genomic_DNA"/>
</dbReference>
<name>A0A8E2VHA5_9RHOB</name>
<feature type="chain" id="PRO_5034507470" evidence="1">
    <location>
        <begin position="24"/>
        <end position="110"/>
    </location>
</feature>
<keyword evidence="1" id="KW-0732">Signal</keyword>
<dbReference type="GO" id="GO:0004252">
    <property type="term" value="F:serine-type endopeptidase activity"/>
    <property type="evidence" value="ECO:0007669"/>
    <property type="project" value="InterPro"/>
</dbReference>
<feature type="signal peptide" evidence="1">
    <location>
        <begin position="1"/>
        <end position="23"/>
    </location>
</feature>
<dbReference type="OrthoDB" id="267336at2"/>
<proteinExistence type="predicted"/>
<dbReference type="RefSeq" id="WP_108028247.1">
    <property type="nucleotide sequence ID" value="NZ_QAYC01000014.1"/>
</dbReference>
<dbReference type="GO" id="GO:0006508">
    <property type="term" value="P:proteolysis"/>
    <property type="evidence" value="ECO:0007669"/>
    <property type="project" value="InterPro"/>
</dbReference>
<evidence type="ECO:0000259" key="2">
    <source>
        <dbReference type="Pfam" id="PF00089"/>
    </source>
</evidence>
<keyword evidence="4" id="KW-1185">Reference proteome</keyword>
<dbReference type="Gene3D" id="2.40.10.10">
    <property type="entry name" value="Trypsin-like serine proteases"/>
    <property type="match status" value="1"/>
</dbReference>
<reference evidence="3 4" key="1">
    <citation type="submission" date="2018-04" db="EMBL/GenBank/DDBJ databases">
        <title>Genomic Encyclopedia of Archaeal and Bacterial Type Strains, Phase II (KMG-II): from individual species to whole genera.</title>
        <authorList>
            <person name="Goeker M."/>
        </authorList>
    </citation>
    <scope>NUCLEOTIDE SEQUENCE [LARGE SCALE GENOMIC DNA]</scope>
    <source>
        <strain evidence="3 4">DSM 19783</strain>
    </source>
</reference>
<sequence length="110" mass="11717">MPVPASRSVGLFVVVFSSGAALAQDNCRDTAEGRICSVQQPITSGTPVDPTTQHRLGLIRVNNGCSGRLLNRNWGLTARHCVTTDGRVSGPLMAPDQVSVSAAWASRRTW</sequence>
<organism evidence="3 4">
    <name type="scientific">Rhodovulum kholense</name>
    <dbReference type="NCBI Taxonomy" id="453584"/>
    <lineage>
        <taxon>Bacteria</taxon>
        <taxon>Pseudomonadati</taxon>
        <taxon>Pseudomonadota</taxon>
        <taxon>Alphaproteobacteria</taxon>
        <taxon>Rhodobacterales</taxon>
        <taxon>Paracoccaceae</taxon>
        <taxon>Rhodovulum</taxon>
    </lineage>
</organism>
<dbReference type="InterPro" id="IPR009003">
    <property type="entry name" value="Peptidase_S1_PA"/>
</dbReference>
<protein>
    <submittedName>
        <fullName evidence="3">Trypsin</fullName>
    </submittedName>
</protein>
<dbReference type="SUPFAM" id="SSF50494">
    <property type="entry name" value="Trypsin-like serine proteases"/>
    <property type="match status" value="1"/>
</dbReference>
<feature type="domain" description="Peptidase S1" evidence="2">
    <location>
        <begin position="44"/>
        <end position="88"/>
    </location>
</feature>
<dbReference type="AlphaFoldDB" id="A0A8E2VHA5"/>
<dbReference type="Pfam" id="PF00089">
    <property type="entry name" value="Trypsin"/>
    <property type="match status" value="1"/>
</dbReference>
<evidence type="ECO:0000313" key="3">
    <source>
        <dbReference type="EMBL" id="PTW45285.1"/>
    </source>
</evidence>
<comment type="caution">
    <text evidence="3">The sequence shown here is derived from an EMBL/GenBank/DDBJ whole genome shotgun (WGS) entry which is preliminary data.</text>
</comment>
<dbReference type="InterPro" id="IPR001254">
    <property type="entry name" value="Trypsin_dom"/>
</dbReference>
<gene>
    <name evidence="3" type="ORF">C8N38_11499</name>
</gene>
<accession>A0A8E2VHA5</accession>
<dbReference type="Proteomes" id="UP000244037">
    <property type="component" value="Unassembled WGS sequence"/>
</dbReference>
<evidence type="ECO:0000313" key="4">
    <source>
        <dbReference type="Proteomes" id="UP000244037"/>
    </source>
</evidence>
<evidence type="ECO:0000256" key="1">
    <source>
        <dbReference type="SAM" id="SignalP"/>
    </source>
</evidence>